<reference evidence="3" key="1">
    <citation type="submission" date="2022-03" db="EMBL/GenBank/DDBJ databases">
        <authorList>
            <person name="Tunstrom K."/>
        </authorList>
    </citation>
    <scope>NUCLEOTIDE SEQUENCE</scope>
</reference>
<dbReference type="InterPro" id="IPR013087">
    <property type="entry name" value="Znf_C2H2_type"/>
</dbReference>
<keyword evidence="1" id="KW-0862">Zinc</keyword>
<dbReference type="PROSITE" id="PS50157">
    <property type="entry name" value="ZINC_FINGER_C2H2_2"/>
    <property type="match status" value="1"/>
</dbReference>
<keyword evidence="1" id="KW-0479">Metal-binding</keyword>
<feature type="domain" description="C2H2-type" evidence="2">
    <location>
        <begin position="91"/>
        <end position="118"/>
    </location>
</feature>
<dbReference type="PROSITE" id="PS00028">
    <property type="entry name" value="ZINC_FINGER_C2H2_1"/>
    <property type="match status" value="1"/>
</dbReference>
<organism evidence="3 4">
    <name type="scientific">Euphydryas editha</name>
    <name type="common">Edith's checkerspot</name>
    <dbReference type="NCBI Taxonomy" id="104508"/>
    <lineage>
        <taxon>Eukaryota</taxon>
        <taxon>Metazoa</taxon>
        <taxon>Ecdysozoa</taxon>
        <taxon>Arthropoda</taxon>
        <taxon>Hexapoda</taxon>
        <taxon>Insecta</taxon>
        <taxon>Pterygota</taxon>
        <taxon>Neoptera</taxon>
        <taxon>Endopterygota</taxon>
        <taxon>Lepidoptera</taxon>
        <taxon>Glossata</taxon>
        <taxon>Ditrysia</taxon>
        <taxon>Papilionoidea</taxon>
        <taxon>Nymphalidae</taxon>
        <taxon>Nymphalinae</taxon>
        <taxon>Euphydryas</taxon>
    </lineage>
</organism>
<dbReference type="EMBL" id="CAKOGL010000022">
    <property type="protein sequence ID" value="CAH2100266.1"/>
    <property type="molecule type" value="Genomic_DNA"/>
</dbReference>
<comment type="caution">
    <text evidence="3">The sequence shown here is derived from an EMBL/GenBank/DDBJ whole genome shotgun (WGS) entry which is preliminary data.</text>
</comment>
<keyword evidence="4" id="KW-1185">Reference proteome</keyword>
<protein>
    <recommendedName>
        <fullName evidence="2">C2H2-type domain-containing protein</fullName>
    </recommendedName>
</protein>
<proteinExistence type="predicted"/>
<evidence type="ECO:0000313" key="3">
    <source>
        <dbReference type="EMBL" id="CAH2100266.1"/>
    </source>
</evidence>
<evidence type="ECO:0000259" key="2">
    <source>
        <dbReference type="PROSITE" id="PS50157"/>
    </source>
</evidence>
<dbReference type="Proteomes" id="UP001153954">
    <property type="component" value="Unassembled WGS sequence"/>
</dbReference>
<keyword evidence="1" id="KW-0863">Zinc-finger</keyword>
<sequence>MINSLFIRASVLLGGQLLRYKDVLKRHMKRCSIYSLLWEKQAARRPEWRVLVKTSVQNFEDRRLYELDAKQDELKARPPVAFRYNYVNVVLTCPQCARIFTKKIGYISHTRAHQRQNRSWMQSPWPKSAGRKFIHSLRMSCPSVISGTQPI</sequence>
<evidence type="ECO:0000256" key="1">
    <source>
        <dbReference type="PROSITE-ProRule" id="PRU00042"/>
    </source>
</evidence>
<evidence type="ECO:0000313" key="4">
    <source>
        <dbReference type="Proteomes" id="UP001153954"/>
    </source>
</evidence>
<dbReference type="GO" id="GO:0008270">
    <property type="term" value="F:zinc ion binding"/>
    <property type="evidence" value="ECO:0007669"/>
    <property type="project" value="UniProtKB-KW"/>
</dbReference>
<dbReference type="AlphaFoldDB" id="A0AAU9UQT2"/>
<name>A0AAU9UQT2_EUPED</name>
<gene>
    <name evidence="3" type="ORF">EEDITHA_LOCUS15152</name>
</gene>
<accession>A0AAU9UQT2</accession>